<evidence type="ECO:0000256" key="4">
    <source>
        <dbReference type="ARBA" id="ARBA00022490"/>
    </source>
</evidence>
<dbReference type="Gene3D" id="3.30.160.20">
    <property type="match status" value="3"/>
</dbReference>
<dbReference type="FunFam" id="1.10.510.10:FF:000251">
    <property type="entry name" value="eukaryotic translation initiation factor 2-alpha kinase 3"/>
    <property type="match status" value="1"/>
</dbReference>
<evidence type="ECO:0000256" key="11">
    <source>
        <dbReference type="ARBA" id="ARBA00022741"/>
    </source>
</evidence>
<dbReference type="OrthoDB" id="341578at2759"/>
<evidence type="ECO:0000256" key="15">
    <source>
        <dbReference type="ARBA" id="ARBA00022859"/>
    </source>
</evidence>
<reference evidence="35" key="3">
    <citation type="submission" date="2025-09" db="UniProtKB">
        <authorList>
            <consortium name="Ensembl"/>
        </authorList>
    </citation>
    <scope>IDENTIFICATION</scope>
</reference>
<keyword evidence="18" id="KW-0805">Transcription regulation</keyword>
<feature type="region of interest" description="Disordered" evidence="32">
    <location>
        <begin position="311"/>
        <end position="341"/>
    </location>
</feature>
<dbReference type="SUPFAM" id="SSF54768">
    <property type="entry name" value="dsRNA-binding domain-like"/>
    <property type="match status" value="3"/>
</dbReference>
<dbReference type="Gene3D" id="1.10.510.10">
    <property type="entry name" value="Transferase(Phosphotransferase) domain 1"/>
    <property type="match status" value="1"/>
</dbReference>
<dbReference type="CDD" id="cd19904">
    <property type="entry name" value="DSRM_EIF2AK2_rpt2"/>
    <property type="match status" value="2"/>
</dbReference>
<dbReference type="PANTHER" id="PTHR11042">
    <property type="entry name" value="EUKARYOTIC TRANSLATION INITIATION FACTOR 2-ALPHA KINASE EIF2-ALPHA KINASE -RELATED"/>
    <property type="match status" value="1"/>
</dbReference>
<dbReference type="Gene3D" id="3.30.200.20">
    <property type="entry name" value="Phosphorylase Kinase, domain 1"/>
    <property type="match status" value="1"/>
</dbReference>
<keyword evidence="6" id="KW-0723">Serine/threonine-protein kinase</keyword>
<evidence type="ECO:0000256" key="5">
    <source>
        <dbReference type="ARBA" id="ARBA00022499"/>
    </source>
</evidence>
<dbReference type="GeneTree" id="ENSGT00940000160736"/>
<proteinExistence type="inferred from homology"/>
<dbReference type="PROSITE" id="PS50011">
    <property type="entry name" value="PROTEIN_KINASE_DOM"/>
    <property type="match status" value="1"/>
</dbReference>
<evidence type="ECO:0000256" key="28">
    <source>
        <dbReference type="ARBA" id="ARBA00076023"/>
    </source>
</evidence>
<dbReference type="EC" id="2.7.11.1" evidence="3"/>
<dbReference type="STRING" id="13616.ENSMODP00000028915"/>
<evidence type="ECO:0000256" key="16">
    <source>
        <dbReference type="ARBA" id="ARBA00022884"/>
    </source>
</evidence>
<dbReference type="CDD" id="cd19903">
    <property type="entry name" value="DSRM_EIF2AK2_rpt1"/>
    <property type="match status" value="1"/>
</dbReference>
<name>F7CM70_MONDO</name>
<dbReference type="SUPFAM" id="SSF56112">
    <property type="entry name" value="Protein kinase-like (PK-like)"/>
    <property type="match status" value="1"/>
</dbReference>
<dbReference type="Bgee" id="ENSMODG00000015286">
    <property type="expression patterns" value="Expressed in blood and 20 other cell types or tissues"/>
</dbReference>
<gene>
    <name evidence="35" type="primary">EIF2AK2</name>
</gene>
<keyword evidence="9" id="KW-0808">Transferase</keyword>
<evidence type="ECO:0000256" key="17">
    <source>
        <dbReference type="ARBA" id="ARBA00022990"/>
    </source>
</evidence>
<feature type="domain" description="DRBM" evidence="34">
    <location>
        <begin position="9"/>
        <end position="77"/>
    </location>
</feature>
<dbReference type="GO" id="GO:0005634">
    <property type="term" value="C:nucleus"/>
    <property type="evidence" value="ECO:0000318"/>
    <property type="project" value="GO_Central"/>
</dbReference>
<keyword evidence="20" id="KW-0829">Tyrosine-protein kinase</keyword>
<evidence type="ECO:0000256" key="27">
    <source>
        <dbReference type="ARBA" id="ARBA00075411"/>
    </source>
</evidence>
<evidence type="ECO:0000256" key="22">
    <source>
        <dbReference type="ARBA" id="ARBA00023242"/>
    </source>
</evidence>
<dbReference type="InterPro" id="IPR050339">
    <property type="entry name" value="CC_SR_Kinase"/>
</dbReference>
<evidence type="ECO:0000256" key="32">
    <source>
        <dbReference type="SAM" id="MobiDB-lite"/>
    </source>
</evidence>
<dbReference type="GO" id="GO:0004713">
    <property type="term" value="F:protein tyrosine kinase activity"/>
    <property type="evidence" value="ECO:0007669"/>
    <property type="project" value="UniProtKB-KW"/>
</dbReference>
<evidence type="ECO:0000313" key="35">
    <source>
        <dbReference type="Ensembl" id="ENSMODP00000028915.2"/>
    </source>
</evidence>
<dbReference type="InterPro" id="IPR011009">
    <property type="entry name" value="Kinase-like_dom_sf"/>
</dbReference>
<keyword evidence="11" id="KW-0547">Nucleotide-binding</keyword>
<keyword evidence="36" id="KW-1185">Reference proteome</keyword>
<keyword evidence="13" id="KW-0067">ATP-binding</keyword>
<keyword evidence="19" id="KW-0051">Antiviral defense</keyword>
<keyword evidence="8" id="KW-0399">Innate immunity</keyword>
<dbReference type="SMART" id="SM00358">
    <property type="entry name" value="DSRM"/>
    <property type="match status" value="3"/>
</dbReference>
<comment type="subcellular location">
    <subcellularLocation>
        <location evidence="2">Cytoplasm</location>
        <location evidence="2">Perinuclear region</location>
    </subcellularLocation>
    <subcellularLocation>
        <location evidence="1">Nucleus</location>
    </subcellularLocation>
</comment>
<dbReference type="InterPro" id="IPR044453">
    <property type="entry name" value="EIF2AK2_DSRM_2"/>
</dbReference>
<dbReference type="GO" id="GO:0048471">
    <property type="term" value="C:perinuclear region of cytoplasm"/>
    <property type="evidence" value="ECO:0007669"/>
    <property type="project" value="UniProtKB-SubCell"/>
</dbReference>
<keyword evidence="5" id="KW-1017">Isopeptide bond</keyword>
<dbReference type="GO" id="GO:0003725">
    <property type="term" value="F:double-stranded RNA binding"/>
    <property type="evidence" value="ECO:0007669"/>
    <property type="project" value="InterPro"/>
</dbReference>
<evidence type="ECO:0000256" key="6">
    <source>
        <dbReference type="ARBA" id="ARBA00022527"/>
    </source>
</evidence>
<feature type="domain" description="DRBM" evidence="34">
    <location>
        <begin position="203"/>
        <end position="271"/>
    </location>
</feature>
<dbReference type="RefSeq" id="XP_007476156.1">
    <property type="nucleotide sequence ID" value="XM_007476094.3"/>
</dbReference>
<evidence type="ECO:0000256" key="21">
    <source>
        <dbReference type="ARBA" id="ARBA00023163"/>
    </source>
</evidence>
<keyword evidence="16 31" id="KW-0694">RNA-binding</keyword>
<dbReference type="GeneID" id="103106286"/>
<dbReference type="HOGENOM" id="CLU_023682_1_0_1"/>
<keyword evidence="21" id="KW-0804">Transcription</keyword>
<dbReference type="PANTHER" id="PTHR11042:SF163">
    <property type="entry name" value="INTERFERON-INDUCED, DOUBLE-STRANDED RNA-ACTIVATED PROTEIN KINASE"/>
    <property type="match status" value="1"/>
</dbReference>
<keyword evidence="4" id="KW-0963">Cytoplasm</keyword>
<sequence length="651" mass="73957">MASSLQPGLHSSKLNEYCQKNLLTFNYKEIAVKGPPHNLEFTIKVIIGDTEFPEGKGKSKKEAKNEAARLALDKLEKKPLMFPPSPTSPLQQSEVSEAEQSAIPNYIILLNHYTQKKKLAVASDTDQVFEPSGITRYSHRFKIGEKFYDFGWGSNKQEAKQSAAKIAYEQLIAKNSQDMNSFMSPQPSQPSRISEIKTSPTTNYISLLNQYVQKNRLTLNFLKVTSLEHSELQSISYICKIGDTAYGPGTGSNKKEAKEAASKIAYEKIQLYDASKERNSEILSGCATSLTDSIITPLKSLTINGMMPQSEYSENASKQNSNNLENISSNSQNSTRSCQQKTKRILAPHFGKQNDNNKKKEVVHSTNERFIKDFSDIEELKNGGYGQVFKARHRIDKKFYAIKRVKFNNEKVLREVKALANLDHENIVKYNTCWDGNDVCYTEDGGYASSSETKCLFISMELCERGTLNDWINERRSIGSDKILSLKLFQQITAGVEYIHSENLIHRDIKPSNIFLVDEIKIKIGDFGLATSLKNGADQTKNIGTMRYISPEQNCFQPYGKEVDIFALGLILFELLYICPTFQEILTIWPNVRNCIFPEEFVKKYHRETQLLKQLLSEKPAKRLKASKILEILKAWEKEESNGENMYSHTY</sequence>
<evidence type="ECO:0000256" key="8">
    <source>
        <dbReference type="ARBA" id="ARBA00022588"/>
    </source>
</evidence>
<evidence type="ECO:0000256" key="29">
    <source>
        <dbReference type="ARBA" id="ARBA00076429"/>
    </source>
</evidence>
<comment type="similarity">
    <text evidence="23">Belongs to the protein kinase superfamily. Ser/Thr protein kinase family. GCN2 subfamily.</text>
</comment>
<dbReference type="Pfam" id="PF00035">
    <property type="entry name" value="dsrm"/>
    <property type="match status" value="3"/>
</dbReference>
<evidence type="ECO:0000256" key="14">
    <source>
        <dbReference type="ARBA" id="ARBA00022843"/>
    </source>
</evidence>
<evidence type="ECO:0000256" key="26">
    <source>
        <dbReference type="ARBA" id="ARBA00068989"/>
    </source>
</evidence>
<dbReference type="CTD" id="5610"/>
<dbReference type="Proteomes" id="UP000002280">
    <property type="component" value="Chromosome 1"/>
</dbReference>
<accession>F7CM70</accession>
<dbReference type="AlphaFoldDB" id="F7CM70"/>
<comment type="catalytic activity">
    <reaction evidence="24">
        <text>L-threonyl-[protein] + ATP = O-phospho-L-threonyl-[protein] + ADP + H(+)</text>
        <dbReference type="Rhea" id="RHEA:46608"/>
        <dbReference type="Rhea" id="RHEA-COMP:11060"/>
        <dbReference type="Rhea" id="RHEA-COMP:11605"/>
        <dbReference type="ChEBI" id="CHEBI:15378"/>
        <dbReference type="ChEBI" id="CHEBI:30013"/>
        <dbReference type="ChEBI" id="CHEBI:30616"/>
        <dbReference type="ChEBI" id="CHEBI:61977"/>
        <dbReference type="ChEBI" id="CHEBI:456216"/>
        <dbReference type="EC" id="2.7.11.1"/>
    </reaction>
</comment>
<evidence type="ECO:0000256" key="2">
    <source>
        <dbReference type="ARBA" id="ARBA00004556"/>
    </source>
</evidence>
<evidence type="ECO:0000256" key="23">
    <source>
        <dbReference type="ARBA" id="ARBA00037982"/>
    </source>
</evidence>
<dbReference type="Pfam" id="PF00069">
    <property type="entry name" value="Pkinase"/>
    <property type="match status" value="1"/>
</dbReference>
<dbReference type="OMA" id="KIACEMM"/>
<evidence type="ECO:0000256" key="12">
    <source>
        <dbReference type="ARBA" id="ARBA00022777"/>
    </source>
</evidence>
<dbReference type="RefSeq" id="XP_007476153.1">
    <property type="nucleotide sequence ID" value="XM_007476091.2"/>
</dbReference>
<dbReference type="KEGG" id="mdo:103106286"/>
<keyword evidence="7" id="KW-0597">Phosphoprotein</keyword>
<keyword evidence="10" id="KW-0677">Repeat</keyword>
<evidence type="ECO:0000259" key="33">
    <source>
        <dbReference type="PROSITE" id="PS50011"/>
    </source>
</evidence>
<dbReference type="PROSITE" id="PS00108">
    <property type="entry name" value="PROTEIN_KINASE_ST"/>
    <property type="match status" value="1"/>
</dbReference>
<dbReference type="GO" id="GO:0051607">
    <property type="term" value="P:defense response to virus"/>
    <property type="evidence" value="ECO:0007669"/>
    <property type="project" value="UniProtKB-KW"/>
</dbReference>
<evidence type="ECO:0000256" key="10">
    <source>
        <dbReference type="ARBA" id="ARBA00022737"/>
    </source>
</evidence>
<comment type="catalytic activity">
    <reaction evidence="25">
        <text>L-seryl-[protein] + ATP = O-phospho-L-seryl-[protein] + ADP + H(+)</text>
        <dbReference type="Rhea" id="RHEA:17989"/>
        <dbReference type="Rhea" id="RHEA-COMP:9863"/>
        <dbReference type="Rhea" id="RHEA-COMP:11604"/>
        <dbReference type="ChEBI" id="CHEBI:15378"/>
        <dbReference type="ChEBI" id="CHEBI:29999"/>
        <dbReference type="ChEBI" id="CHEBI:30616"/>
        <dbReference type="ChEBI" id="CHEBI:83421"/>
        <dbReference type="ChEBI" id="CHEBI:456216"/>
        <dbReference type="EC" id="2.7.11.1"/>
    </reaction>
</comment>
<evidence type="ECO:0000256" key="18">
    <source>
        <dbReference type="ARBA" id="ARBA00023015"/>
    </source>
</evidence>
<dbReference type="InterPro" id="IPR044452">
    <property type="entry name" value="EIF2AK2_DSRM_1"/>
</dbReference>
<evidence type="ECO:0000256" key="24">
    <source>
        <dbReference type="ARBA" id="ARBA00047899"/>
    </source>
</evidence>
<feature type="domain" description="Protein kinase" evidence="33">
    <location>
        <begin position="374"/>
        <end position="651"/>
    </location>
</feature>
<dbReference type="RefSeq" id="XP_007476152.1">
    <property type="nucleotide sequence ID" value="XM_007476090.3"/>
</dbReference>
<evidence type="ECO:0000256" key="13">
    <source>
        <dbReference type="ARBA" id="ARBA00022840"/>
    </source>
</evidence>
<protein>
    <recommendedName>
        <fullName evidence="26">Interferon-induced, double-stranded RNA-activated protein kinase</fullName>
        <ecNumber evidence="3">2.7.11.1</ecNumber>
    </recommendedName>
    <alternativeName>
        <fullName evidence="29">Eukaryotic translation initiation factor 2-alpha kinase 2</fullName>
    </alternativeName>
    <alternativeName>
        <fullName evidence="30">Interferon-inducible RNA-dependent protein kinase</fullName>
    </alternativeName>
    <alternativeName>
        <fullName evidence="27">Protein kinase RNA-activated</fullName>
    </alternativeName>
    <alternativeName>
        <fullName evidence="28">Tyrosine-protein kinase EIF2AK2</fullName>
    </alternativeName>
</protein>
<dbReference type="InParanoid" id="F7CM70"/>
<dbReference type="GO" id="GO:0005737">
    <property type="term" value="C:cytoplasm"/>
    <property type="evidence" value="ECO:0000318"/>
    <property type="project" value="GO_Central"/>
</dbReference>
<dbReference type="FunFam" id="3.30.160.20:FF:000045">
    <property type="entry name" value="Eukaryotic translation initiation factor 2-alpha kinase 2"/>
    <property type="match status" value="1"/>
</dbReference>
<keyword evidence="22" id="KW-0539">Nucleus</keyword>
<evidence type="ECO:0000259" key="34">
    <source>
        <dbReference type="PROSITE" id="PS50137"/>
    </source>
</evidence>
<reference evidence="35 36" key="1">
    <citation type="journal article" date="2007" name="Nature">
        <title>Genome of the marsupial Monodelphis domestica reveals innovation in non-coding sequences.</title>
        <authorList>
            <person name="Mikkelsen T.S."/>
            <person name="Wakefield M.J."/>
            <person name="Aken B."/>
            <person name="Amemiya C.T."/>
            <person name="Chang J.L."/>
            <person name="Duke S."/>
            <person name="Garber M."/>
            <person name="Gentles A.J."/>
            <person name="Goodstadt L."/>
            <person name="Heger A."/>
            <person name="Jurka J."/>
            <person name="Kamal M."/>
            <person name="Mauceli E."/>
            <person name="Searle S.M."/>
            <person name="Sharpe T."/>
            <person name="Baker M.L."/>
            <person name="Batzer M.A."/>
            <person name="Benos P.V."/>
            <person name="Belov K."/>
            <person name="Clamp M."/>
            <person name="Cook A."/>
            <person name="Cuff J."/>
            <person name="Das R."/>
            <person name="Davidow L."/>
            <person name="Deakin J.E."/>
            <person name="Fazzari M.J."/>
            <person name="Glass J.L."/>
            <person name="Grabherr M."/>
            <person name="Greally J.M."/>
            <person name="Gu W."/>
            <person name="Hore T.A."/>
            <person name="Huttley G.A."/>
            <person name="Kleber M."/>
            <person name="Jirtle R.L."/>
            <person name="Koina E."/>
            <person name="Lee J.T."/>
            <person name="Mahony S."/>
            <person name="Marra M.A."/>
            <person name="Miller R.D."/>
            <person name="Nicholls R.D."/>
            <person name="Oda M."/>
            <person name="Papenfuss A.T."/>
            <person name="Parra Z.E."/>
            <person name="Pollock D.D."/>
            <person name="Ray D.A."/>
            <person name="Schein J.E."/>
            <person name="Speed T.P."/>
            <person name="Thompson K."/>
            <person name="VandeBerg J.L."/>
            <person name="Wade C.M."/>
            <person name="Walker J.A."/>
            <person name="Waters P.D."/>
            <person name="Webber C."/>
            <person name="Weidman J.R."/>
            <person name="Xie X."/>
            <person name="Zody M.C."/>
            <person name="Baldwin J."/>
            <person name="Abdouelleil A."/>
            <person name="Abdulkadir J."/>
            <person name="Abebe A."/>
            <person name="Abera B."/>
            <person name="Abreu J."/>
            <person name="Acer S.C."/>
            <person name="Aftuck L."/>
            <person name="Alexander A."/>
            <person name="An P."/>
            <person name="Anderson E."/>
            <person name="Anderson S."/>
            <person name="Arachi H."/>
            <person name="Azer M."/>
            <person name="Bachantsang P."/>
            <person name="Barry A."/>
            <person name="Bayul T."/>
            <person name="Berlin A."/>
            <person name="Bessette D."/>
            <person name="Bloom T."/>
            <person name="Bloom T."/>
            <person name="Boguslavskiy L."/>
            <person name="Bonnet C."/>
            <person name="Boukhgalter B."/>
            <person name="Bourzgui I."/>
            <person name="Brown A."/>
            <person name="Cahill P."/>
            <person name="Channer S."/>
            <person name="Cheshatsang Y."/>
            <person name="Chuda L."/>
            <person name="Citroen M."/>
            <person name="Collymore A."/>
            <person name="Cooke P."/>
            <person name="Costello M."/>
            <person name="D'Aco K."/>
            <person name="Daza R."/>
            <person name="De Haan G."/>
            <person name="DeGray S."/>
            <person name="DeMaso C."/>
            <person name="Dhargay N."/>
            <person name="Dooley K."/>
            <person name="Dooley E."/>
            <person name="Doricent M."/>
            <person name="Dorje P."/>
            <person name="Dorjee K."/>
            <person name="Dupes A."/>
            <person name="Elong R."/>
            <person name="Falk J."/>
            <person name="Farina A."/>
            <person name="Faro S."/>
            <person name="Ferguson D."/>
            <person name="Fisher S."/>
            <person name="Foley C.D."/>
            <person name="Franke A."/>
            <person name="Friedrich D."/>
            <person name="Gadbois L."/>
            <person name="Gearin G."/>
            <person name="Gearin C.R."/>
            <person name="Giannoukos G."/>
            <person name="Goode T."/>
            <person name="Graham J."/>
            <person name="Grandbois E."/>
            <person name="Grewal S."/>
            <person name="Gyaltsen K."/>
            <person name="Hafez N."/>
            <person name="Hagos B."/>
            <person name="Hall J."/>
            <person name="Henson C."/>
            <person name="Hollinger A."/>
            <person name="Honan T."/>
            <person name="Huard M.D."/>
            <person name="Hughes L."/>
            <person name="Hurhula B."/>
            <person name="Husby M.E."/>
            <person name="Kamat A."/>
            <person name="Kanga B."/>
            <person name="Kashin S."/>
            <person name="Khazanovich D."/>
            <person name="Kisner P."/>
            <person name="Lance K."/>
            <person name="Lara M."/>
            <person name="Lee W."/>
            <person name="Lennon N."/>
            <person name="Letendre F."/>
            <person name="LeVine R."/>
            <person name="Lipovsky A."/>
            <person name="Liu X."/>
            <person name="Liu J."/>
            <person name="Liu S."/>
            <person name="Lokyitsang T."/>
            <person name="Lokyitsang Y."/>
            <person name="Lubonja R."/>
            <person name="Lui A."/>
            <person name="MacDonald P."/>
            <person name="Magnisalis V."/>
            <person name="Maru K."/>
            <person name="Matthews C."/>
            <person name="McCusker W."/>
            <person name="McDonough S."/>
            <person name="Mehta T."/>
            <person name="Meldrim J."/>
            <person name="Meneus L."/>
            <person name="Mihai O."/>
            <person name="Mihalev A."/>
            <person name="Mihova T."/>
            <person name="Mittelman R."/>
            <person name="Mlenga V."/>
            <person name="Montmayeur A."/>
            <person name="Mulrain L."/>
            <person name="Navidi A."/>
            <person name="Naylor J."/>
            <person name="Negash T."/>
            <person name="Nguyen T."/>
            <person name="Nguyen N."/>
            <person name="Nicol R."/>
            <person name="Norbu C."/>
            <person name="Norbu N."/>
            <person name="Novod N."/>
            <person name="O'Neill B."/>
            <person name="Osman S."/>
            <person name="Markiewicz E."/>
            <person name="Oyono O.L."/>
            <person name="Patti C."/>
            <person name="Phunkhang P."/>
            <person name="Pierre F."/>
            <person name="Priest M."/>
            <person name="Raghuraman S."/>
            <person name="Rege F."/>
            <person name="Reyes R."/>
            <person name="Rise C."/>
            <person name="Rogov P."/>
            <person name="Ross K."/>
            <person name="Ryan E."/>
            <person name="Settipalli S."/>
            <person name="Shea T."/>
            <person name="Sherpa N."/>
            <person name="Shi L."/>
            <person name="Shih D."/>
            <person name="Sparrow T."/>
            <person name="Spaulding J."/>
            <person name="Stalker J."/>
            <person name="Stange-Thomann N."/>
            <person name="Stavropoulos S."/>
            <person name="Stone C."/>
            <person name="Strader C."/>
            <person name="Tesfaye S."/>
            <person name="Thomson T."/>
            <person name="Thoulutsang Y."/>
            <person name="Thoulutsang D."/>
            <person name="Topham K."/>
            <person name="Topping I."/>
            <person name="Tsamla T."/>
            <person name="Vassiliev H."/>
            <person name="Vo A."/>
            <person name="Wangchuk T."/>
            <person name="Wangdi T."/>
            <person name="Weiand M."/>
            <person name="Wilkinson J."/>
            <person name="Wilson A."/>
            <person name="Yadav S."/>
            <person name="Young G."/>
            <person name="Yu Q."/>
            <person name="Zembek L."/>
            <person name="Zhong D."/>
            <person name="Zimmer A."/>
            <person name="Zwirko Z."/>
            <person name="Jaffe D.B."/>
            <person name="Alvarez P."/>
            <person name="Brockman W."/>
            <person name="Butler J."/>
            <person name="Chin C."/>
            <person name="Gnerre S."/>
            <person name="MacCallum I."/>
            <person name="Graves J.A."/>
            <person name="Ponting C.P."/>
            <person name="Breen M."/>
            <person name="Samollow P.B."/>
            <person name="Lander E.S."/>
            <person name="Lindblad-Toh K."/>
        </authorList>
    </citation>
    <scope>NUCLEOTIDE SEQUENCE [LARGE SCALE GENOMIC DNA]</scope>
</reference>
<dbReference type="RefSeq" id="XP_007476154.1">
    <property type="nucleotide sequence ID" value="XM_007476092.2"/>
</dbReference>
<dbReference type="GO" id="GO:0017148">
    <property type="term" value="P:negative regulation of translation"/>
    <property type="evidence" value="ECO:0000318"/>
    <property type="project" value="GO_Central"/>
</dbReference>
<keyword evidence="17" id="KW-0007">Acetylation</keyword>
<dbReference type="FunCoup" id="F7CM70">
    <property type="interactions" value="336"/>
</dbReference>
<evidence type="ECO:0000256" key="19">
    <source>
        <dbReference type="ARBA" id="ARBA00023118"/>
    </source>
</evidence>
<reference evidence="35" key="2">
    <citation type="submission" date="2025-08" db="UniProtKB">
        <authorList>
            <consortium name="Ensembl"/>
        </authorList>
    </citation>
    <scope>IDENTIFICATION</scope>
</reference>
<dbReference type="GO" id="GO:0005524">
    <property type="term" value="F:ATP binding"/>
    <property type="evidence" value="ECO:0007669"/>
    <property type="project" value="UniProtKB-KW"/>
</dbReference>
<dbReference type="GO" id="GO:0006446">
    <property type="term" value="P:regulation of translational initiation"/>
    <property type="evidence" value="ECO:0000318"/>
    <property type="project" value="GO_Central"/>
</dbReference>
<evidence type="ECO:0000256" key="3">
    <source>
        <dbReference type="ARBA" id="ARBA00012513"/>
    </source>
</evidence>
<evidence type="ECO:0000256" key="7">
    <source>
        <dbReference type="ARBA" id="ARBA00022553"/>
    </source>
</evidence>
<dbReference type="RefSeq" id="XP_007476155.1">
    <property type="nucleotide sequence ID" value="XM_007476093.2"/>
</dbReference>
<evidence type="ECO:0000256" key="30">
    <source>
        <dbReference type="ARBA" id="ARBA00078605"/>
    </source>
</evidence>
<evidence type="ECO:0000256" key="20">
    <source>
        <dbReference type="ARBA" id="ARBA00023137"/>
    </source>
</evidence>
<feature type="domain" description="DRBM" evidence="34">
    <location>
        <begin position="105"/>
        <end position="173"/>
    </location>
</feature>
<dbReference type="eggNOG" id="KOG1033">
    <property type="taxonomic scope" value="Eukaryota"/>
</dbReference>
<dbReference type="Ensembl" id="ENSMODT00000030492.3">
    <property type="protein sequence ID" value="ENSMODP00000028915.2"/>
    <property type="gene ID" value="ENSMODG00000015286.4"/>
</dbReference>
<evidence type="ECO:0000256" key="9">
    <source>
        <dbReference type="ARBA" id="ARBA00022679"/>
    </source>
</evidence>
<feature type="compositionally biased region" description="Low complexity" evidence="32">
    <location>
        <begin position="320"/>
        <end position="334"/>
    </location>
</feature>
<dbReference type="InterPro" id="IPR014720">
    <property type="entry name" value="dsRBD_dom"/>
</dbReference>
<dbReference type="FunFam" id="3.30.200.20:FF:000536">
    <property type="entry name" value="Eukaryotic translation initiation factor 2-alpha kinase 2"/>
    <property type="match status" value="1"/>
</dbReference>
<dbReference type="GO" id="GO:0004694">
    <property type="term" value="F:eukaryotic translation initiation factor 2alpha kinase activity"/>
    <property type="evidence" value="ECO:0000318"/>
    <property type="project" value="GO_Central"/>
</dbReference>
<dbReference type="InterPro" id="IPR000719">
    <property type="entry name" value="Prot_kinase_dom"/>
</dbReference>
<evidence type="ECO:0000256" key="25">
    <source>
        <dbReference type="ARBA" id="ARBA00048679"/>
    </source>
</evidence>
<keyword evidence="12" id="KW-0418">Kinase</keyword>
<evidence type="ECO:0000313" key="36">
    <source>
        <dbReference type="Proteomes" id="UP000002280"/>
    </source>
</evidence>
<keyword evidence="15" id="KW-0391">Immunity</keyword>
<organism evidence="35 36">
    <name type="scientific">Monodelphis domestica</name>
    <name type="common">Gray short-tailed opossum</name>
    <dbReference type="NCBI Taxonomy" id="13616"/>
    <lineage>
        <taxon>Eukaryota</taxon>
        <taxon>Metazoa</taxon>
        <taxon>Chordata</taxon>
        <taxon>Craniata</taxon>
        <taxon>Vertebrata</taxon>
        <taxon>Euteleostomi</taxon>
        <taxon>Mammalia</taxon>
        <taxon>Metatheria</taxon>
        <taxon>Didelphimorphia</taxon>
        <taxon>Didelphidae</taxon>
        <taxon>Monodelphis</taxon>
    </lineage>
</organism>
<keyword evidence="14" id="KW-0832">Ubl conjugation</keyword>
<evidence type="ECO:0000256" key="1">
    <source>
        <dbReference type="ARBA" id="ARBA00004123"/>
    </source>
</evidence>
<dbReference type="GO" id="GO:0045087">
    <property type="term" value="P:innate immune response"/>
    <property type="evidence" value="ECO:0007669"/>
    <property type="project" value="UniProtKB-KW"/>
</dbReference>
<dbReference type="PROSITE" id="PS50137">
    <property type="entry name" value="DS_RBD"/>
    <property type="match status" value="3"/>
</dbReference>
<evidence type="ECO:0000256" key="31">
    <source>
        <dbReference type="PROSITE-ProRule" id="PRU00266"/>
    </source>
</evidence>
<dbReference type="InterPro" id="IPR008271">
    <property type="entry name" value="Ser/Thr_kinase_AS"/>
</dbReference>
<dbReference type="SMART" id="SM00220">
    <property type="entry name" value="S_TKc"/>
    <property type="match status" value="1"/>
</dbReference>